<evidence type="ECO:0000256" key="1">
    <source>
        <dbReference type="SAM" id="Coils"/>
    </source>
</evidence>
<dbReference type="STRING" id="1229664.N4U5R4"/>
<dbReference type="EMBL" id="KB730531">
    <property type="protein sequence ID" value="ENH64111.1"/>
    <property type="molecule type" value="Genomic_DNA"/>
</dbReference>
<accession>N4U5R4</accession>
<evidence type="ECO:0000313" key="2">
    <source>
        <dbReference type="EMBL" id="ENH64111.1"/>
    </source>
</evidence>
<dbReference type="AlphaFoldDB" id="N4U5R4"/>
<keyword evidence="1" id="KW-0175">Coiled coil</keyword>
<gene>
    <name evidence="2" type="ORF">FOC1_g10004379</name>
</gene>
<dbReference type="VEuPathDB" id="FungiDB:FOC1_g10004379"/>
<dbReference type="InterPro" id="IPR046347">
    <property type="entry name" value="bZIP_sf"/>
</dbReference>
<organism evidence="2 3">
    <name type="scientific">Fusarium oxysporum f. sp. cubense (strain race 1)</name>
    <name type="common">Panama disease fungus</name>
    <dbReference type="NCBI Taxonomy" id="1229664"/>
    <lineage>
        <taxon>Eukaryota</taxon>
        <taxon>Fungi</taxon>
        <taxon>Dikarya</taxon>
        <taxon>Ascomycota</taxon>
        <taxon>Pezizomycotina</taxon>
        <taxon>Sordariomycetes</taxon>
        <taxon>Hypocreomycetidae</taxon>
        <taxon>Hypocreales</taxon>
        <taxon>Nectriaceae</taxon>
        <taxon>Fusarium</taxon>
        <taxon>Fusarium oxysporum species complex</taxon>
    </lineage>
</organism>
<reference evidence="3" key="1">
    <citation type="submission" date="2012-09" db="EMBL/GenBank/DDBJ databases">
        <title>Genome sequencing and comparative transcriptomics of race 1 and race 4 of banana pathogen: Fusarium oxysporum f. sp. cubense.</title>
        <authorList>
            <person name="Fang X."/>
            <person name="Huang J."/>
        </authorList>
    </citation>
    <scope>NUCLEOTIDE SEQUENCE [LARGE SCALE GENOMIC DNA]</scope>
    <source>
        <strain evidence="3">race 1</strain>
    </source>
</reference>
<dbReference type="Proteomes" id="UP000016928">
    <property type="component" value="Unassembled WGS sequence"/>
</dbReference>
<evidence type="ECO:0000313" key="3">
    <source>
        <dbReference type="Proteomes" id="UP000016928"/>
    </source>
</evidence>
<dbReference type="SUPFAM" id="SSF57959">
    <property type="entry name" value="Leucine zipper domain"/>
    <property type="match status" value="1"/>
</dbReference>
<feature type="non-terminal residue" evidence="2">
    <location>
        <position position="1"/>
    </location>
</feature>
<protein>
    <recommendedName>
        <fullName evidence="4">BZIP domain-containing protein</fullName>
    </recommendedName>
</protein>
<feature type="coiled-coil region" evidence="1">
    <location>
        <begin position="8"/>
        <end position="42"/>
    </location>
</feature>
<evidence type="ECO:0008006" key="4">
    <source>
        <dbReference type="Google" id="ProtNLM"/>
    </source>
</evidence>
<reference evidence="3" key="2">
    <citation type="journal article" date="2014" name="PLoS ONE">
        <title>Genome and Transcriptome Analysis of the Fungal Pathogen Fusarium oxysporum f. sp. cubense Causing Banana Vascular Wilt Disease.</title>
        <authorList>
            <person name="Guo L."/>
            <person name="Han L."/>
            <person name="Yang L."/>
            <person name="Zeng H."/>
            <person name="Fan D."/>
            <person name="Zhu Y."/>
            <person name="Feng Y."/>
            <person name="Wang G."/>
            <person name="Peng C."/>
            <person name="Jiang X."/>
            <person name="Zhou D."/>
            <person name="Ni P."/>
            <person name="Liang C."/>
            <person name="Liu L."/>
            <person name="Wang J."/>
            <person name="Mao C."/>
            <person name="Fang X."/>
            <person name="Peng M."/>
            <person name="Huang J."/>
        </authorList>
    </citation>
    <scope>NUCLEOTIDE SEQUENCE [LARGE SCALE GENOMIC DNA]</scope>
    <source>
        <strain evidence="3">race 1</strain>
    </source>
</reference>
<dbReference type="Gene3D" id="1.20.5.170">
    <property type="match status" value="1"/>
</dbReference>
<sequence>RRAAAKCRDRKRDLANALDSEMEELRDRQQQLSLSYNQLRSEAVRLKTEVWRHDDCYCGFIRCYISAEANKIVDRLTWPDDSSGGGEKHETATLININSCKGTTIIQEQS</sequence>
<dbReference type="HOGENOM" id="CLU_2176983_0_0_1"/>
<dbReference type="GO" id="GO:0003700">
    <property type="term" value="F:DNA-binding transcription factor activity"/>
    <property type="evidence" value="ECO:0007669"/>
    <property type="project" value="InterPro"/>
</dbReference>
<name>N4U5R4_FUSC1</name>
<dbReference type="OrthoDB" id="295274at2759"/>
<proteinExistence type="predicted"/>